<keyword evidence="2" id="KW-1185">Reference proteome</keyword>
<proteinExistence type="predicted"/>
<organism evidence="1 2">
    <name type="scientific">Rheinheimera riviphila</name>
    <dbReference type="NCBI Taxonomy" id="1834037"/>
    <lineage>
        <taxon>Bacteria</taxon>
        <taxon>Pseudomonadati</taxon>
        <taxon>Pseudomonadota</taxon>
        <taxon>Gammaproteobacteria</taxon>
        <taxon>Chromatiales</taxon>
        <taxon>Chromatiaceae</taxon>
        <taxon>Rheinheimera</taxon>
    </lineage>
</organism>
<comment type="caution">
    <text evidence="1">The sequence shown here is derived from an EMBL/GenBank/DDBJ whole genome shotgun (WGS) entry which is preliminary data.</text>
</comment>
<sequence>MLKKYLQQIKDGKSVQYSKMLQLLPPGFYQRRAELFKVRVVGAGKWQVSVVDAALFEQLWQSALEPASRQIASLQGDSHRANTSHSYLLLYHQALTDARPDLVLAQSKFDGSVQLLQNFQPKKCLLLIENEENFFRHPEVVALAQQMLVQDFSLASSDIALASGSRIGSALLQPFLAQYKDIYCAFDYDAAGLETFDLLQKKWGDKVKLVVSPDLTPWLGGFIHPPKQPQQLTKALQLAEKHQLFGLVEAFSKTKNFLEQEVLLRG</sequence>
<gene>
    <name evidence="1" type="ORF">EOE67_16655</name>
</gene>
<name>A0A437QGQ0_9GAMM</name>
<evidence type="ECO:0000313" key="1">
    <source>
        <dbReference type="EMBL" id="RVU33490.1"/>
    </source>
</evidence>
<dbReference type="EMBL" id="SACS01000021">
    <property type="protein sequence ID" value="RVU33490.1"/>
    <property type="molecule type" value="Genomic_DNA"/>
</dbReference>
<dbReference type="OrthoDB" id="5759008at2"/>
<protein>
    <recommendedName>
        <fullName evidence="3">Wadjet protein JetD C-terminal domain-containing protein</fullName>
    </recommendedName>
</protein>
<accession>A0A437QGQ0</accession>
<dbReference type="RefSeq" id="WP_127700467.1">
    <property type="nucleotide sequence ID" value="NZ_SACS01000021.1"/>
</dbReference>
<reference evidence="1 2" key="1">
    <citation type="submission" date="2019-01" db="EMBL/GenBank/DDBJ databases">
        <authorList>
            <person name="Chen W.-M."/>
        </authorList>
    </citation>
    <scope>NUCLEOTIDE SEQUENCE [LARGE SCALE GENOMIC DNA]</scope>
    <source>
        <strain evidence="1 2">KYPC3</strain>
    </source>
</reference>
<evidence type="ECO:0008006" key="3">
    <source>
        <dbReference type="Google" id="ProtNLM"/>
    </source>
</evidence>
<evidence type="ECO:0000313" key="2">
    <source>
        <dbReference type="Proteomes" id="UP000283077"/>
    </source>
</evidence>
<dbReference type="Proteomes" id="UP000283077">
    <property type="component" value="Unassembled WGS sequence"/>
</dbReference>
<dbReference type="AlphaFoldDB" id="A0A437QGQ0"/>